<dbReference type="PROSITE" id="PS51257">
    <property type="entry name" value="PROKAR_LIPOPROTEIN"/>
    <property type="match status" value="1"/>
</dbReference>
<dbReference type="STRING" id="1457154.CAPSK01_004613"/>
<dbReference type="Proteomes" id="UP000019812">
    <property type="component" value="Unassembled WGS sequence"/>
</dbReference>
<evidence type="ECO:0000313" key="1">
    <source>
        <dbReference type="EMBL" id="KFB66118.1"/>
    </source>
</evidence>
<dbReference type="AlphaFoldDB" id="A0A084XUH4"/>
<proteinExistence type="predicted"/>
<organism evidence="1 2">
    <name type="scientific">Candidatus Accumulibacter vicinus</name>
    <dbReference type="NCBI Taxonomy" id="2954382"/>
    <lineage>
        <taxon>Bacteria</taxon>
        <taxon>Pseudomonadati</taxon>
        <taxon>Pseudomonadota</taxon>
        <taxon>Betaproteobacteria</taxon>
        <taxon>Candidatus Accumulibacter</taxon>
    </lineage>
</organism>
<evidence type="ECO:0000313" key="2">
    <source>
        <dbReference type="Proteomes" id="UP000019812"/>
    </source>
</evidence>
<protein>
    <recommendedName>
        <fullName evidence="3">Lipoprotein</fullName>
    </recommendedName>
</protein>
<dbReference type="EMBL" id="JDSS02000051">
    <property type="protein sequence ID" value="KFB66118.1"/>
    <property type="molecule type" value="Genomic_DNA"/>
</dbReference>
<sequence>MFRTVMLCCMCISVCACKSESLSNYSDEERIAVLERRCRESAKETITEKSADGSVLLSEVGAFGLLNDAESKPVFKKFDEPIGAANLPALDLEYRPGFLLRNLMGGNGKLLEVVYNTNETGVNGPETPRECRKTHYVTVRTHGESEATFLHKCEPNRTIESISGVRYYIGIEYGELDDYEIRPFIFYVKDRTNGRVLAEQRSYQLLMGSMKSKNNRVFHGWASSQGVRNCQLTPPDQLVKRVFW</sequence>
<reference evidence="1 2" key="1">
    <citation type="submission" date="2014-07" db="EMBL/GenBank/DDBJ databases">
        <title>Expanding our view of genomic diversity in Candidatus Accumulibacter clades.</title>
        <authorList>
            <person name="Skennerton C.T."/>
            <person name="Barr J.J."/>
            <person name="Slater F.R."/>
            <person name="Bond P.L."/>
            <person name="Tyson G.W."/>
        </authorList>
    </citation>
    <scope>NUCLEOTIDE SEQUENCE [LARGE SCALE GENOMIC DNA]</scope>
    <source>
        <strain evidence="2">SK-01</strain>
    </source>
</reference>
<name>A0A084XUH4_9PROT</name>
<dbReference type="RefSeq" id="WP_273704177.1">
    <property type="nucleotide sequence ID" value="NZ_JDSS02000051.1"/>
</dbReference>
<gene>
    <name evidence="1" type="ORF">CAPSK01_004613</name>
</gene>
<accession>A0A084XUH4</accession>
<evidence type="ECO:0008006" key="3">
    <source>
        <dbReference type="Google" id="ProtNLM"/>
    </source>
</evidence>
<comment type="caution">
    <text evidence="1">The sequence shown here is derived from an EMBL/GenBank/DDBJ whole genome shotgun (WGS) entry which is preliminary data.</text>
</comment>